<dbReference type="PANTHER" id="PTHR11575:SF22">
    <property type="entry name" value="ADL392WP"/>
    <property type="match status" value="1"/>
</dbReference>
<evidence type="ECO:0000313" key="4">
    <source>
        <dbReference type="EMBL" id="CAE6472157.1"/>
    </source>
</evidence>
<dbReference type="GO" id="GO:0005829">
    <property type="term" value="C:cytosol"/>
    <property type="evidence" value="ECO:0007669"/>
    <property type="project" value="TreeGrafter"/>
</dbReference>
<dbReference type="InterPro" id="IPR053828">
    <property type="entry name" value="Nucleosidase_C"/>
</dbReference>
<dbReference type="Gene3D" id="3.90.780.10">
    <property type="entry name" value="5'-Nucleotidase, C-terminal domain"/>
    <property type="match status" value="1"/>
</dbReference>
<comment type="caution">
    <text evidence="4">The sequence shown here is derived from an EMBL/GenBank/DDBJ whole genome shotgun (WGS) entry which is preliminary data.</text>
</comment>
<feature type="compositionally biased region" description="Basic and acidic residues" evidence="1">
    <location>
        <begin position="482"/>
        <end position="502"/>
    </location>
</feature>
<dbReference type="SUPFAM" id="SSF55816">
    <property type="entry name" value="5'-nucleotidase (syn. UDP-sugar hydrolase), C-terminal domain"/>
    <property type="match status" value="1"/>
</dbReference>
<dbReference type="Proteomes" id="UP000663846">
    <property type="component" value="Unassembled WGS sequence"/>
</dbReference>
<sequence>MRAILLGFLVGLASAKPVQLSRPQEPWDPKIKFPLPTRDLEWGDVNVLHTTDLHGWISGHTKDVYPEKSWSGNFGEFYSFVEHMRGRADQRHSDLLLVDTGDRRIGHGLTDHIFNTNKVNGQDASLLYIDMGYDLVVPGNHDLKNPKVVEFTMNTLIPQWDGRYLTSNVNRTDAVSIEDRKPLGARHRRWETPNGKRMMAFGVVTNKTTTPNTIEIEPINQMVKRKWVSLLIPFKEAIAPSAGHVDIFVLLGHVDPNPKKPTRGDDIKLIYDAIRKEHPLTPILIFAGHSHKRWCTMFANEDGHKRSMLLQSGRYFDTVGWMSVKLDDNKKPRDLEFRRRYLDNNLATYMFHTKKSHDFFTAKGRNITRFIERMEENEALTKIFGQLKSDYYLDRKSWTENGKNENSLFSFYLDAVEATLIDTKVSPNWLFFSNWGVLRGDIYQGTFTKSDLYAISPDDRSPFLYATVRRSVADQIVQKTRQLEKREQEKREKREQEEAEREREEEEREKERKIRDVGKRLNSRELKPIVLNANQDTYQSRFDLPPGPALSYGWVTEDNCGGDGDDVDHEKIPQVNFDDTEDGLPVYFWRRKFRTDVHENDFVDIITTNHIGKKVVFKALEELVGQNVLVKPRLSSYRDDIRQDNLLEKYIESEFPYPVPSSNNNQ</sequence>
<feature type="signal peptide" evidence="2">
    <location>
        <begin position="1"/>
        <end position="15"/>
    </location>
</feature>
<dbReference type="EMBL" id="CAJMWS010001055">
    <property type="protein sequence ID" value="CAE6472157.1"/>
    <property type="molecule type" value="Genomic_DNA"/>
</dbReference>
<evidence type="ECO:0000256" key="2">
    <source>
        <dbReference type="SAM" id="SignalP"/>
    </source>
</evidence>
<dbReference type="AlphaFoldDB" id="A0A8H3GYV0"/>
<feature type="chain" id="PRO_5034379707" description="Putative 5'-nucleotidase C-terminal domain-containing protein" evidence="2">
    <location>
        <begin position="16"/>
        <end position="666"/>
    </location>
</feature>
<dbReference type="GO" id="GO:0009166">
    <property type="term" value="P:nucleotide catabolic process"/>
    <property type="evidence" value="ECO:0007669"/>
    <property type="project" value="InterPro"/>
</dbReference>
<evidence type="ECO:0000256" key="1">
    <source>
        <dbReference type="SAM" id="MobiDB-lite"/>
    </source>
</evidence>
<dbReference type="InterPro" id="IPR036907">
    <property type="entry name" value="5'-Nucleotdase_C_sf"/>
</dbReference>
<dbReference type="Pfam" id="PF21953">
    <property type="entry name" value="NadN_nucleosid_C"/>
    <property type="match status" value="1"/>
</dbReference>
<dbReference type="GO" id="GO:0016787">
    <property type="term" value="F:hydrolase activity"/>
    <property type="evidence" value="ECO:0007669"/>
    <property type="project" value="InterPro"/>
</dbReference>
<dbReference type="SUPFAM" id="SSF56300">
    <property type="entry name" value="Metallo-dependent phosphatases"/>
    <property type="match status" value="1"/>
</dbReference>
<keyword evidence="2" id="KW-0732">Signal</keyword>
<feature type="domain" description="Putative 5'-nucleotidase C-terminal" evidence="3">
    <location>
        <begin position="390"/>
        <end position="616"/>
    </location>
</feature>
<reference evidence="4" key="1">
    <citation type="submission" date="2021-01" db="EMBL/GenBank/DDBJ databases">
        <authorList>
            <person name="Kaushik A."/>
        </authorList>
    </citation>
    <scope>NUCLEOTIDE SEQUENCE</scope>
    <source>
        <strain evidence="4">AG1-1C</strain>
    </source>
</reference>
<proteinExistence type="predicted"/>
<dbReference type="InterPro" id="IPR006179">
    <property type="entry name" value="5_nucleotidase/apyrase"/>
</dbReference>
<accession>A0A8H3GYV0</accession>
<evidence type="ECO:0000259" key="3">
    <source>
        <dbReference type="Pfam" id="PF21953"/>
    </source>
</evidence>
<organism evidence="4 5">
    <name type="scientific">Rhizoctonia solani</name>
    <dbReference type="NCBI Taxonomy" id="456999"/>
    <lineage>
        <taxon>Eukaryota</taxon>
        <taxon>Fungi</taxon>
        <taxon>Dikarya</taxon>
        <taxon>Basidiomycota</taxon>
        <taxon>Agaricomycotina</taxon>
        <taxon>Agaricomycetes</taxon>
        <taxon>Cantharellales</taxon>
        <taxon>Ceratobasidiaceae</taxon>
        <taxon>Rhizoctonia</taxon>
    </lineage>
</organism>
<protein>
    <recommendedName>
        <fullName evidence="3">Putative 5'-nucleotidase C-terminal domain-containing protein</fullName>
    </recommendedName>
</protein>
<dbReference type="InterPro" id="IPR029052">
    <property type="entry name" value="Metallo-depent_PP-like"/>
</dbReference>
<name>A0A8H3GYV0_9AGAM</name>
<dbReference type="PANTHER" id="PTHR11575">
    <property type="entry name" value="5'-NUCLEOTIDASE-RELATED"/>
    <property type="match status" value="1"/>
</dbReference>
<gene>
    <name evidence="4" type="ORF">RDB_LOCUS177401</name>
</gene>
<dbReference type="Gene3D" id="3.60.21.10">
    <property type="match status" value="1"/>
</dbReference>
<evidence type="ECO:0000313" key="5">
    <source>
        <dbReference type="Proteomes" id="UP000663846"/>
    </source>
</evidence>
<feature type="region of interest" description="Disordered" evidence="1">
    <location>
        <begin position="482"/>
        <end position="515"/>
    </location>
</feature>